<proteinExistence type="predicted"/>
<feature type="compositionally biased region" description="Gly residues" evidence="1">
    <location>
        <begin position="112"/>
        <end position="121"/>
    </location>
</feature>
<dbReference type="KEGG" id="llh:I41_32340"/>
<sequence>MAAFGWRIGGLAMAKTPDRPTVPRTVPRGRGRTPTEPGPTVPQRPPIGGPWDGGSVPPNGSIVNRKPRGTVPPGDDGRGATRESAASGQTGQLGRDGKATRNPEASGHGGRDAGAGSGASGPGTRTLGHVEAMATRTRTLGDWTRDERRTGHGARRQGPRRFNGRGPVATRQTGHGTPRGRRGHSGQNGSFFETFFADGNQKSRKTSNSLLLIVTPLQHIVTRGFN</sequence>
<feature type="compositionally biased region" description="Low complexity" evidence="1">
    <location>
        <begin position="22"/>
        <end position="35"/>
    </location>
</feature>
<protein>
    <submittedName>
        <fullName evidence="2">Uncharacterized protein</fullName>
    </submittedName>
</protein>
<gene>
    <name evidence="2" type="ORF">I41_32340</name>
</gene>
<name>A0A517U092_9BACT</name>
<reference evidence="2 3" key="1">
    <citation type="submission" date="2019-02" db="EMBL/GenBank/DDBJ databases">
        <title>Deep-cultivation of Planctomycetes and their phenomic and genomic characterization uncovers novel biology.</title>
        <authorList>
            <person name="Wiegand S."/>
            <person name="Jogler M."/>
            <person name="Boedeker C."/>
            <person name="Pinto D."/>
            <person name="Vollmers J."/>
            <person name="Rivas-Marin E."/>
            <person name="Kohn T."/>
            <person name="Peeters S.H."/>
            <person name="Heuer A."/>
            <person name="Rast P."/>
            <person name="Oberbeckmann S."/>
            <person name="Bunk B."/>
            <person name="Jeske O."/>
            <person name="Meyerdierks A."/>
            <person name="Storesund J.E."/>
            <person name="Kallscheuer N."/>
            <person name="Luecker S."/>
            <person name="Lage O.M."/>
            <person name="Pohl T."/>
            <person name="Merkel B.J."/>
            <person name="Hornburger P."/>
            <person name="Mueller R.-W."/>
            <person name="Bruemmer F."/>
            <person name="Labrenz M."/>
            <person name="Spormann A.M."/>
            <person name="Op den Camp H."/>
            <person name="Overmann J."/>
            <person name="Amann R."/>
            <person name="Jetten M.S.M."/>
            <person name="Mascher T."/>
            <person name="Medema M.H."/>
            <person name="Devos D.P."/>
            <person name="Kaster A.-K."/>
            <person name="Ovreas L."/>
            <person name="Rohde M."/>
            <person name="Galperin M.Y."/>
            <person name="Jogler C."/>
        </authorList>
    </citation>
    <scope>NUCLEOTIDE SEQUENCE [LARGE SCALE GENOMIC DNA]</scope>
    <source>
        <strain evidence="2 3">I41</strain>
    </source>
</reference>
<accession>A0A517U092</accession>
<feature type="region of interest" description="Disordered" evidence="1">
    <location>
        <begin position="1"/>
        <end position="190"/>
    </location>
</feature>
<dbReference type="EMBL" id="CP036339">
    <property type="protein sequence ID" value="QDT74040.1"/>
    <property type="molecule type" value="Genomic_DNA"/>
</dbReference>
<feature type="compositionally biased region" description="Pro residues" evidence="1">
    <location>
        <begin position="36"/>
        <end position="48"/>
    </location>
</feature>
<dbReference type="Proteomes" id="UP000317909">
    <property type="component" value="Chromosome"/>
</dbReference>
<organism evidence="2 3">
    <name type="scientific">Lacipirellula limnantheis</name>
    <dbReference type="NCBI Taxonomy" id="2528024"/>
    <lineage>
        <taxon>Bacteria</taxon>
        <taxon>Pseudomonadati</taxon>
        <taxon>Planctomycetota</taxon>
        <taxon>Planctomycetia</taxon>
        <taxon>Pirellulales</taxon>
        <taxon>Lacipirellulaceae</taxon>
        <taxon>Lacipirellula</taxon>
    </lineage>
</organism>
<feature type="compositionally biased region" description="Basic residues" evidence="1">
    <location>
        <begin position="151"/>
        <end position="163"/>
    </location>
</feature>
<dbReference type="AlphaFoldDB" id="A0A517U092"/>
<evidence type="ECO:0000256" key="1">
    <source>
        <dbReference type="SAM" id="MobiDB-lite"/>
    </source>
</evidence>
<keyword evidence="3" id="KW-1185">Reference proteome</keyword>
<evidence type="ECO:0000313" key="2">
    <source>
        <dbReference type="EMBL" id="QDT74040.1"/>
    </source>
</evidence>
<evidence type="ECO:0000313" key="3">
    <source>
        <dbReference type="Proteomes" id="UP000317909"/>
    </source>
</evidence>